<sequence>MVHLTSLTSAAILSLASLAASAPSNKKPFFYNGFDLSSLKIIEDGGAVFKDTARGNATRPVEDILGDAGMNTVRLRLWVDPTVPYDGGYYETYDLDYTLGLAKRFSEKGYKIYLDYRKLPQNKPPTPQPNPLSNHPFHADFSDYWADPQKQWQPAAWPTTLKPLSSRLRSYVSSTMQAFDAAGVDLALVSLGNEIRNGMVWPLGRVSVDVEPRSARTANFTGLATLYSAAREGVRDAVKAGVQAPEVMIHIDNGWNLTTQRRWFEALTATGKVKTKDWDVIGLSFYPFYGTGATLANLREAMGWLARKYGKPIHVVETDWPAICEGESAPVLSEPGIEASVEGQLEWGREVVRAVKEVPKGLGRGVNYWEPAWLNNTGLGSACQDAILFEADWSNWPEVTAYSRESVNLFDV</sequence>
<evidence type="ECO:0000313" key="7">
    <source>
        <dbReference type="EMBL" id="KAL1582471.1"/>
    </source>
</evidence>
<dbReference type="InterPro" id="IPR011683">
    <property type="entry name" value="Glyco_hydro_53"/>
</dbReference>
<organism evidence="7 8">
    <name type="scientific">Cladosporium halotolerans</name>
    <dbReference type="NCBI Taxonomy" id="1052096"/>
    <lineage>
        <taxon>Eukaryota</taxon>
        <taxon>Fungi</taxon>
        <taxon>Dikarya</taxon>
        <taxon>Ascomycota</taxon>
        <taxon>Pezizomycotina</taxon>
        <taxon>Dothideomycetes</taxon>
        <taxon>Dothideomycetidae</taxon>
        <taxon>Cladosporiales</taxon>
        <taxon>Cladosporiaceae</taxon>
        <taxon>Cladosporium</taxon>
    </lineage>
</organism>
<comment type="caution">
    <text evidence="7">The sequence shown here is derived from an EMBL/GenBank/DDBJ whole genome shotgun (WGS) entry which is preliminary data.</text>
</comment>
<dbReference type="InterPro" id="IPR017853">
    <property type="entry name" value="GH"/>
</dbReference>
<keyword evidence="8" id="KW-1185">Reference proteome</keyword>
<dbReference type="GO" id="GO:0045490">
    <property type="term" value="P:pectin catabolic process"/>
    <property type="evidence" value="ECO:0007669"/>
    <property type="project" value="TreeGrafter"/>
</dbReference>
<dbReference type="GO" id="GO:0031218">
    <property type="term" value="F:arabinogalactan endo-1,4-beta-galactosidase activity"/>
    <property type="evidence" value="ECO:0007669"/>
    <property type="project" value="UniProtKB-EC"/>
</dbReference>
<comment type="catalytic activity">
    <reaction evidence="1 6">
        <text>The enzyme specifically hydrolyzes (1-&gt;4)-beta-D-galactosidic linkages in type I arabinogalactans.</text>
        <dbReference type="EC" id="3.2.1.89"/>
    </reaction>
</comment>
<dbReference type="RefSeq" id="XP_069225578.1">
    <property type="nucleotide sequence ID" value="XM_069377456.1"/>
</dbReference>
<evidence type="ECO:0000256" key="1">
    <source>
        <dbReference type="ARBA" id="ARBA00001695"/>
    </source>
</evidence>
<reference evidence="7 8" key="1">
    <citation type="journal article" date="2020" name="Microbiol. Resour. Announc.">
        <title>Draft Genome Sequence of a Cladosporium Species Isolated from the Mesophotic Ascidian Didemnum maculosum.</title>
        <authorList>
            <person name="Gioti A."/>
            <person name="Siaperas R."/>
            <person name="Nikolaivits E."/>
            <person name="Le Goff G."/>
            <person name="Ouazzani J."/>
            <person name="Kotoulas G."/>
            <person name="Topakas E."/>
        </authorList>
    </citation>
    <scope>NUCLEOTIDE SEQUENCE [LARGE SCALE GENOMIC DNA]</scope>
    <source>
        <strain evidence="7 8">TM138-S3</strain>
    </source>
</reference>
<dbReference type="EMBL" id="JAAQHG020000050">
    <property type="protein sequence ID" value="KAL1582471.1"/>
    <property type="molecule type" value="Genomic_DNA"/>
</dbReference>
<dbReference type="PANTHER" id="PTHR34983">
    <property type="entry name" value="ARABINOGALACTAN ENDO-BETA-1,4-GALACTANASE A"/>
    <property type="match status" value="1"/>
</dbReference>
<dbReference type="Proteomes" id="UP000803884">
    <property type="component" value="Unassembled WGS sequence"/>
</dbReference>
<comment type="similarity">
    <text evidence="2 6">Belongs to the glycosyl hydrolase 53 family.</text>
</comment>
<name>A0AB34KEW4_9PEZI</name>
<dbReference type="SUPFAM" id="SSF51445">
    <property type="entry name" value="(Trans)glycosidases"/>
    <property type="match status" value="1"/>
</dbReference>
<evidence type="ECO:0000256" key="5">
    <source>
        <dbReference type="ARBA" id="ARBA00023295"/>
    </source>
</evidence>
<dbReference type="GO" id="GO:0015926">
    <property type="term" value="F:glucosidase activity"/>
    <property type="evidence" value="ECO:0007669"/>
    <property type="project" value="InterPro"/>
</dbReference>
<dbReference type="AlphaFoldDB" id="A0AB34KEW4"/>
<protein>
    <recommendedName>
        <fullName evidence="3 6">Arabinogalactan endo-beta-1,4-galactanase</fullName>
        <ecNumber evidence="3 6">3.2.1.89</ecNumber>
    </recommendedName>
</protein>
<evidence type="ECO:0000256" key="3">
    <source>
        <dbReference type="ARBA" id="ARBA00012556"/>
    </source>
</evidence>
<dbReference type="Pfam" id="PF07745">
    <property type="entry name" value="Glyco_hydro_53"/>
    <property type="match status" value="2"/>
</dbReference>
<accession>A0AB34KEW4</accession>
<feature type="chain" id="PRO_5044043487" description="Arabinogalactan endo-beta-1,4-galactanase" evidence="6">
    <location>
        <begin position="22"/>
        <end position="412"/>
    </location>
</feature>
<keyword evidence="6" id="KW-0732">Signal</keyword>
<proteinExistence type="inferred from homology"/>
<keyword evidence="5 6" id="KW-0326">Glycosidase</keyword>
<dbReference type="PANTHER" id="PTHR34983:SF1">
    <property type="entry name" value="ARABINOGALACTAN ENDO-BETA-1,4-GALACTANASE A"/>
    <property type="match status" value="1"/>
</dbReference>
<evidence type="ECO:0000256" key="2">
    <source>
        <dbReference type="ARBA" id="ARBA00010687"/>
    </source>
</evidence>
<dbReference type="GeneID" id="96010294"/>
<dbReference type="EC" id="3.2.1.89" evidence="3 6"/>
<gene>
    <name evidence="7" type="ORF">WHR41_08852</name>
</gene>
<evidence type="ECO:0000313" key="8">
    <source>
        <dbReference type="Proteomes" id="UP000803884"/>
    </source>
</evidence>
<keyword evidence="4 6" id="KW-0378">Hydrolase</keyword>
<evidence type="ECO:0000256" key="6">
    <source>
        <dbReference type="RuleBase" id="RU361192"/>
    </source>
</evidence>
<evidence type="ECO:0000256" key="4">
    <source>
        <dbReference type="ARBA" id="ARBA00022801"/>
    </source>
</evidence>
<dbReference type="Gene3D" id="3.20.20.80">
    <property type="entry name" value="Glycosidases"/>
    <property type="match status" value="2"/>
</dbReference>
<feature type="signal peptide" evidence="6">
    <location>
        <begin position="1"/>
        <end position="21"/>
    </location>
</feature>